<name>A0A397PGA5_9SPHN</name>
<keyword evidence="2" id="KW-1185">Reference proteome</keyword>
<comment type="caution">
    <text evidence="1">The sequence shown here is derived from an EMBL/GenBank/DDBJ whole genome shotgun (WGS) entry which is preliminary data.</text>
</comment>
<evidence type="ECO:0000313" key="2">
    <source>
        <dbReference type="Proteomes" id="UP000266568"/>
    </source>
</evidence>
<dbReference type="EMBL" id="QXDC01000002">
    <property type="protein sequence ID" value="RIA46197.1"/>
    <property type="molecule type" value="Genomic_DNA"/>
</dbReference>
<dbReference type="AlphaFoldDB" id="A0A397PGA5"/>
<gene>
    <name evidence="1" type="ORF">DFR49_0730</name>
</gene>
<protein>
    <submittedName>
        <fullName evidence="1">Uncharacterized protein</fullName>
    </submittedName>
</protein>
<dbReference type="RefSeq" id="WP_119034442.1">
    <property type="nucleotide sequence ID" value="NZ_QXDC01000002.1"/>
</dbReference>
<organism evidence="1 2">
    <name type="scientific">Hephaestia caeni</name>
    <dbReference type="NCBI Taxonomy" id="645617"/>
    <lineage>
        <taxon>Bacteria</taxon>
        <taxon>Pseudomonadati</taxon>
        <taxon>Pseudomonadota</taxon>
        <taxon>Alphaproteobacteria</taxon>
        <taxon>Sphingomonadales</taxon>
        <taxon>Sphingomonadaceae</taxon>
        <taxon>Hephaestia</taxon>
    </lineage>
</organism>
<reference evidence="1 2" key="1">
    <citation type="submission" date="2018-08" db="EMBL/GenBank/DDBJ databases">
        <title>Genomic Encyclopedia of Type Strains, Phase IV (KMG-IV): sequencing the most valuable type-strain genomes for metagenomic binning, comparative biology and taxonomic classification.</title>
        <authorList>
            <person name="Goeker M."/>
        </authorList>
    </citation>
    <scope>NUCLEOTIDE SEQUENCE [LARGE SCALE GENOMIC DNA]</scope>
    <source>
        <strain evidence="1 2">DSM 25527</strain>
    </source>
</reference>
<proteinExistence type="predicted"/>
<dbReference type="Proteomes" id="UP000266568">
    <property type="component" value="Unassembled WGS sequence"/>
</dbReference>
<sequence length="77" mass="8524">MRVQYSIHGSFTLPKGSAFMPGSENLIRLPSGQIVSVHPVIEMASGPDTDDHRNLDYEQAAAIGIHLEDYDRSSIPW</sequence>
<accession>A0A397PGA5</accession>
<evidence type="ECO:0000313" key="1">
    <source>
        <dbReference type="EMBL" id="RIA46197.1"/>
    </source>
</evidence>
<dbReference type="OrthoDB" id="7450794at2"/>